<organism evidence="1 2">
    <name type="scientific">Megalurothrips usitatus</name>
    <name type="common">bean blossom thrips</name>
    <dbReference type="NCBI Taxonomy" id="439358"/>
    <lineage>
        <taxon>Eukaryota</taxon>
        <taxon>Metazoa</taxon>
        <taxon>Ecdysozoa</taxon>
        <taxon>Arthropoda</taxon>
        <taxon>Hexapoda</taxon>
        <taxon>Insecta</taxon>
        <taxon>Pterygota</taxon>
        <taxon>Neoptera</taxon>
        <taxon>Paraneoptera</taxon>
        <taxon>Thysanoptera</taxon>
        <taxon>Terebrantia</taxon>
        <taxon>Thripoidea</taxon>
        <taxon>Thripidae</taxon>
        <taxon>Megalurothrips</taxon>
    </lineage>
</organism>
<gene>
    <name evidence="1" type="ORF">ONE63_011088</name>
</gene>
<keyword evidence="2" id="KW-1185">Reference proteome</keyword>
<dbReference type="AlphaFoldDB" id="A0AAV7XLV5"/>
<sequence>MIGCLPPEIASKVENLFLSVLFHSSDREEFKAQNVIKPLLEELAELEKFGVTINVPSGKTVRVYFVLALVLGDNLGVHQLCGFVCGFSLANYPCRFCKVPQERMRFDISLDESLLRNKTNYENDLVVNDQTKTGITEKCVFNDLDSFHITENLEGDLLHDFDEGLCHYIVTFVLTKLTTAEPPNTKPVFTLKTLNRRMQLFDFGTHSALYKTKLGVLSTDLEKEKLKMNGSEMEWFTRTLGVLVGDLVPEDNVYWKLYLALLNVEDIVRAKTLLKSSLENLPYYLQVLAELFLSHDGNRLMFKFHKLLWHYCSIFKHSGPVANLSTRRYESKHRQVKLGLYSNMSRINACLSAAIKHQLGLCHRFVAKKSVLPDIEFGPGGVLNATNFSDFYRFRDALQAIFPNLDNVCLPAWIDYKGSHYDFFSTLVIDIDDNFGWPIFGQLKCIFVCGLKVAILCSKFETLGYSEHLHAFEVRRTGEKICINIDSLIHYAPLNTLKAPGGGGLFVILRHQL</sequence>
<comment type="caution">
    <text evidence="1">The sequence shown here is derived from an EMBL/GenBank/DDBJ whole genome shotgun (WGS) entry which is preliminary data.</text>
</comment>
<dbReference type="Proteomes" id="UP001075354">
    <property type="component" value="Chromosome 9"/>
</dbReference>
<accession>A0AAV7XLV5</accession>
<evidence type="ECO:0000313" key="1">
    <source>
        <dbReference type="EMBL" id="KAJ1524604.1"/>
    </source>
</evidence>
<name>A0AAV7XLV5_9NEOP</name>
<dbReference type="EMBL" id="JAPTSV010000009">
    <property type="protein sequence ID" value="KAJ1524604.1"/>
    <property type="molecule type" value="Genomic_DNA"/>
</dbReference>
<evidence type="ECO:0000313" key="2">
    <source>
        <dbReference type="Proteomes" id="UP001075354"/>
    </source>
</evidence>
<protein>
    <submittedName>
        <fullName evidence="1">Uncharacterized protein</fullName>
    </submittedName>
</protein>
<reference evidence="1" key="1">
    <citation type="submission" date="2022-12" db="EMBL/GenBank/DDBJ databases">
        <title>Chromosome-level genome assembly of the bean flower thrips Megalurothrips usitatus.</title>
        <authorList>
            <person name="Ma L."/>
            <person name="Liu Q."/>
            <person name="Li H."/>
            <person name="Cai W."/>
        </authorList>
    </citation>
    <scope>NUCLEOTIDE SEQUENCE</scope>
    <source>
        <strain evidence="1">Cailab_2022a</strain>
    </source>
</reference>
<proteinExistence type="predicted"/>